<gene>
    <name evidence="2" type="ORF">NQ317_016667</name>
</gene>
<evidence type="ECO:0000313" key="2">
    <source>
        <dbReference type="EMBL" id="KAJ8980004.1"/>
    </source>
</evidence>
<dbReference type="Pfam" id="PF05380">
    <property type="entry name" value="Peptidase_A17"/>
    <property type="match status" value="1"/>
</dbReference>
<name>A0ABQ9JR12_9CUCU</name>
<evidence type="ECO:0000313" key="3">
    <source>
        <dbReference type="Proteomes" id="UP001162164"/>
    </source>
</evidence>
<organism evidence="2 3">
    <name type="scientific">Molorchus minor</name>
    <dbReference type="NCBI Taxonomy" id="1323400"/>
    <lineage>
        <taxon>Eukaryota</taxon>
        <taxon>Metazoa</taxon>
        <taxon>Ecdysozoa</taxon>
        <taxon>Arthropoda</taxon>
        <taxon>Hexapoda</taxon>
        <taxon>Insecta</taxon>
        <taxon>Pterygota</taxon>
        <taxon>Neoptera</taxon>
        <taxon>Endopterygota</taxon>
        <taxon>Coleoptera</taxon>
        <taxon>Polyphaga</taxon>
        <taxon>Cucujiformia</taxon>
        <taxon>Chrysomeloidea</taxon>
        <taxon>Cerambycidae</taxon>
        <taxon>Lamiinae</taxon>
        <taxon>Monochamini</taxon>
        <taxon>Molorchus</taxon>
    </lineage>
</organism>
<dbReference type="EMBL" id="JAPWTJ010000297">
    <property type="protein sequence ID" value="KAJ8980004.1"/>
    <property type="molecule type" value="Genomic_DNA"/>
</dbReference>
<reference evidence="2" key="1">
    <citation type="journal article" date="2023" name="Insect Mol. Biol.">
        <title>Genome sequencing provides insights into the evolution of gene families encoding plant cell wall-degrading enzymes in longhorned beetles.</title>
        <authorList>
            <person name="Shin N.R."/>
            <person name="Okamura Y."/>
            <person name="Kirsch R."/>
            <person name="Pauchet Y."/>
        </authorList>
    </citation>
    <scope>NUCLEOTIDE SEQUENCE</scope>
    <source>
        <strain evidence="2">MMC_N1</strain>
    </source>
</reference>
<dbReference type="Pfam" id="PF18701">
    <property type="entry name" value="DUF5641"/>
    <property type="match status" value="1"/>
</dbReference>
<dbReference type="Proteomes" id="UP001162164">
    <property type="component" value="Unassembled WGS sequence"/>
</dbReference>
<dbReference type="PANTHER" id="PTHR47331:SF6">
    <property type="entry name" value="DOUBLECORTIN DOMAIN-CONTAINING PROTEIN"/>
    <property type="match status" value="1"/>
</dbReference>
<dbReference type="InterPro" id="IPR008042">
    <property type="entry name" value="Retrotrans_Pao"/>
</dbReference>
<proteinExistence type="predicted"/>
<feature type="domain" description="DUF5641" evidence="1">
    <location>
        <begin position="570"/>
        <end position="654"/>
    </location>
</feature>
<comment type="caution">
    <text evidence="2">The sequence shown here is derived from an EMBL/GenBank/DDBJ whole genome shotgun (WGS) entry which is preliminary data.</text>
</comment>
<dbReference type="InterPro" id="IPR040676">
    <property type="entry name" value="DUF5641"/>
</dbReference>
<protein>
    <recommendedName>
        <fullName evidence="1">DUF5641 domain-containing protein</fullName>
    </recommendedName>
</protein>
<keyword evidence="3" id="KW-1185">Reference proteome</keyword>
<dbReference type="PANTHER" id="PTHR47331">
    <property type="entry name" value="PHD-TYPE DOMAIN-CONTAINING PROTEIN"/>
    <property type="match status" value="1"/>
</dbReference>
<accession>A0ABQ9JR12</accession>
<sequence>MEPFRSRVNGISNISSCIKARTKISIFSTRNAFHEDIFCSVLQNITSKLPNFSFRPDTLEIPPNLQLADPSFCSSGNIDLLLGASVFWNSLCVGQVSLGAGKPIMHKTKFGWILSGNCTFVDTSRNLANQECSIIQSYHSVEDSLSRFWELEEVGDSNRRVRGDCFAENHYLQNTSRDENGRFVVGIPFYNNLKSLGESRSVALKRLFSIERKLSRDSYLKAQYHDFLDEYERLGHMSRIAEEDPISSDACYLPHHCVLKESSTTTKVRVVFDASAKTSSGLSLNDVQAVGPVIQRDLVWNPAHDFLAYSVGVTCLDKPVTKRGILSTAAQVFDPLGLVAPVVIIIKLLIQTLWRLKLSWDESVPQDLHLSFLRVSLETIDLEARPQACFVNSVSYSDLFDRFSSFKTLRRHIAYWYRYLSNLKAKVSKHKSNISPLTVEELRLSARFLLKLVQKQDFDKELKLLSENKSLPRTSKLLSLNPFLDEFGLIRVGGRLCNSQFSYDKKCPILLPKHHRATKLIAHDRHIELLHCGPQQLLFSLREEYWPISGRNVVKQVVHSCVVCFKANPRTHFWDRWRRDYINHLQVRSKWKNKLSSVKLGDMVIVKEDNISPCHWKLGRIVQVHQGPDGHIRVVTLKCASGEIKRPITKICLLPISDNS</sequence>
<evidence type="ECO:0000259" key="1">
    <source>
        <dbReference type="Pfam" id="PF18701"/>
    </source>
</evidence>